<protein>
    <submittedName>
        <fullName evidence="1">Uncharacterized protein</fullName>
    </submittedName>
</protein>
<accession>M8BAT4</accession>
<dbReference type="InterPro" id="IPR045005">
    <property type="entry name" value="BPM1-6"/>
</dbReference>
<dbReference type="GO" id="GO:0016567">
    <property type="term" value="P:protein ubiquitination"/>
    <property type="evidence" value="ECO:0007669"/>
    <property type="project" value="InterPro"/>
</dbReference>
<dbReference type="PANTHER" id="PTHR26379">
    <property type="entry name" value="BTB/POZ AND MATH DOMAIN-CONTAINING PROTEIN 1"/>
    <property type="match status" value="1"/>
</dbReference>
<evidence type="ECO:0000313" key="1">
    <source>
        <dbReference type="EnsemblPlants" id="EMT03838"/>
    </source>
</evidence>
<dbReference type="SUPFAM" id="SSF49599">
    <property type="entry name" value="TRAF domain-like"/>
    <property type="match status" value="1"/>
</dbReference>
<dbReference type="AlphaFoldDB" id="M8BAT4"/>
<dbReference type="PANTHER" id="PTHR26379:SF187">
    <property type="entry name" value="OS07G0655300 PROTEIN"/>
    <property type="match status" value="1"/>
</dbReference>
<dbReference type="CDD" id="cd00121">
    <property type="entry name" value="MATH"/>
    <property type="match status" value="1"/>
</dbReference>
<reference evidence="1" key="1">
    <citation type="submission" date="2015-06" db="UniProtKB">
        <authorList>
            <consortium name="EnsemblPlants"/>
        </authorList>
    </citation>
    <scope>IDENTIFICATION</scope>
</reference>
<name>M8BAT4_AEGTA</name>
<sequence>MWTCVYINPLRIYPYRWHLVRLWVGRRAHHVATGKRHHHLRDSASTISTTAATGGGCHLLKIAGYSQSKQLGNGATLRSCEFQAAGCSWCIVYHPRPLKNTEYVALALELTTKCVSRPINTIVRLTLVPHHGKPAPATPYSRSDRSCFSRTGAYWLYPFIKREELESSEYLVDDCFSDRCDIHAVETSAVADEVVQPHDLERMGLACACACTDELCTRRHASSWVLEKEKEKEKVKVKEEEKPSASVSTTSVQRCIKSIWFRVFGRKH</sequence>
<dbReference type="Pfam" id="PF22486">
    <property type="entry name" value="MATH_2"/>
    <property type="match status" value="1"/>
</dbReference>
<proteinExistence type="predicted"/>
<dbReference type="EnsemblPlants" id="EMT03838">
    <property type="protein sequence ID" value="EMT03838"/>
    <property type="gene ID" value="F775_22195"/>
</dbReference>
<dbReference type="Gene3D" id="2.60.210.10">
    <property type="entry name" value="Apoptosis, Tumor Necrosis Factor Receptor Associated Protein 2, Chain A"/>
    <property type="match status" value="1"/>
</dbReference>
<dbReference type="InterPro" id="IPR002083">
    <property type="entry name" value="MATH/TRAF_dom"/>
</dbReference>
<organism evidence="1">
    <name type="scientific">Aegilops tauschii</name>
    <name type="common">Tausch's goatgrass</name>
    <name type="synonym">Aegilops squarrosa</name>
    <dbReference type="NCBI Taxonomy" id="37682"/>
    <lineage>
        <taxon>Eukaryota</taxon>
        <taxon>Viridiplantae</taxon>
        <taxon>Streptophyta</taxon>
        <taxon>Embryophyta</taxon>
        <taxon>Tracheophyta</taxon>
        <taxon>Spermatophyta</taxon>
        <taxon>Magnoliopsida</taxon>
        <taxon>Liliopsida</taxon>
        <taxon>Poales</taxon>
        <taxon>Poaceae</taxon>
        <taxon>BOP clade</taxon>
        <taxon>Pooideae</taxon>
        <taxon>Triticodae</taxon>
        <taxon>Triticeae</taxon>
        <taxon>Triticinae</taxon>
        <taxon>Aegilops</taxon>
    </lineage>
</organism>
<dbReference type="InterPro" id="IPR008974">
    <property type="entry name" value="TRAF-like"/>
</dbReference>
<dbReference type="PROSITE" id="PS50144">
    <property type="entry name" value="MATH"/>
    <property type="match status" value="1"/>
</dbReference>